<gene>
    <name evidence="1" type="ORF">XBI1_2500003</name>
</gene>
<dbReference type="HOGENOM" id="CLU_136850_0_0_6"/>
<accession>A0A077QIA4</accession>
<comment type="caution">
    <text evidence="1">The sequence shown here is derived from an EMBL/GenBank/DDBJ whole genome shotgun (WGS) entry which is preliminary data.</text>
</comment>
<name>A0A077QIA4_XENBV</name>
<dbReference type="RefSeq" id="WP_038188364.1">
    <property type="nucleotide sequence ID" value="NZ_CAWLWA010000178.1"/>
</dbReference>
<dbReference type="EMBL" id="CBTB010000169">
    <property type="protein sequence ID" value="CDH33234.1"/>
    <property type="molecule type" value="Genomic_DNA"/>
</dbReference>
<reference evidence="1" key="1">
    <citation type="submission" date="2013-07" db="EMBL/GenBank/DDBJ databases">
        <title>Sub-species coevolution in mutualistic symbiosis.</title>
        <authorList>
            <person name="Murfin K."/>
            <person name="Klassen J."/>
            <person name="Lee M."/>
            <person name="Forst S."/>
            <person name="Stock P."/>
            <person name="Goodrich-Blair H."/>
        </authorList>
    </citation>
    <scope>NUCLEOTIDE SEQUENCE [LARGE SCALE GENOMIC DNA]</scope>
    <source>
        <strain evidence="1">Intermedium</strain>
    </source>
</reference>
<organism evidence="1">
    <name type="scientific">Xenorhabdus bovienii str. Intermedium</name>
    <dbReference type="NCBI Taxonomy" id="1379677"/>
    <lineage>
        <taxon>Bacteria</taxon>
        <taxon>Pseudomonadati</taxon>
        <taxon>Pseudomonadota</taxon>
        <taxon>Gammaproteobacteria</taxon>
        <taxon>Enterobacterales</taxon>
        <taxon>Morganellaceae</taxon>
        <taxon>Xenorhabdus</taxon>
    </lineage>
</organism>
<proteinExistence type="predicted"/>
<dbReference type="Proteomes" id="UP000028480">
    <property type="component" value="Unassembled WGS sequence"/>
</dbReference>
<sequence>MQRMKIKEGIKFLKEIKSDCPAFILDEEKMMGNAPLTESEQMEVVDYILKQQRTIVANSYLISCCARFDLSENGKIMFVSENCGIELSVDLIETTLIHQIEKSLLEGPLLRCNTTEKHFSLWRFYKHKDVSERESDYSWLHDFLDNVFIDGFKLLTAKPTTLTRH</sequence>
<protein>
    <submittedName>
        <fullName evidence="1">Uncharacterized protein</fullName>
    </submittedName>
</protein>
<evidence type="ECO:0000313" key="1">
    <source>
        <dbReference type="EMBL" id="CDH33234.1"/>
    </source>
</evidence>
<dbReference type="AlphaFoldDB" id="A0A077QIA4"/>